<feature type="compositionally biased region" description="Polar residues" evidence="2">
    <location>
        <begin position="84"/>
        <end position="101"/>
    </location>
</feature>
<accession>A0A6A4HKH5</accession>
<dbReference type="SUPFAM" id="SSF69047">
    <property type="entry name" value="Hypothetical protein YjbJ"/>
    <property type="match status" value="1"/>
</dbReference>
<feature type="region of interest" description="Disordered" evidence="2">
    <location>
        <begin position="77"/>
        <end position="101"/>
    </location>
</feature>
<dbReference type="PANTHER" id="PTHR40460:SF1">
    <property type="entry name" value="CSBD-LIKE DOMAIN-CONTAINING PROTEIN"/>
    <property type="match status" value="1"/>
</dbReference>
<comment type="similarity">
    <text evidence="1">Belongs to the UPF0337 (CsbD) family.</text>
</comment>
<evidence type="ECO:0000313" key="5">
    <source>
        <dbReference type="Proteomes" id="UP000799118"/>
    </source>
</evidence>
<dbReference type="EMBL" id="ML769495">
    <property type="protein sequence ID" value="KAE9397587.1"/>
    <property type="molecule type" value="Genomic_DNA"/>
</dbReference>
<organism evidence="4 5">
    <name type="scientific">Gymnopus androsaceus JB14</name>
    <dbReference type="NCBI Taxonomy" id="1447944"/>
    <lineage>
        <taxon>Eukaryota</taxon>
        <taxon>Fungi</taxon>
        <taxon>Dikarya</taxon>
        <taxon>Basidiomycota</taxon>
        <taxon>Agaricomycotina</taxon>
        <taxon>Agaricomycetes</taxon>
        <taxon>Agaricomycetidae</taxon>
        <taxon>Agaricales</taxon>
        <taxon>Marasmiineae</taxon>
        <taxon>Omphalotaceae</taxon>
        <taxon>Gymnopus</taxon>
    </lineage>
</organism>
<dbReference type="Gene3D" id="1.10.1470.10">
    <property type="entry name" value="YjbJ"/>
    <property type="match status" value="1"/>
</dbReference>
<evidence type="ECO:0000256" key="2">
    <source>
        <dbReference type="SAM" id="MobiDB-lite"/>
    </source>
</evidence>
<dbReference type="PANTHER" id="PTHR40460">
    <property type="entry name" value="CHROMOSOME 1, WHOLE GENOME SHOTGUN SEQUENCE"/>
    <property type="match status" value="1"/>
</dbReference>
<protein>
    <submittedName>
        <fullName evidence="4">Mismatched base pair and cruciform DNA recognition protein</fullName>
    </submittedName>
</protein>
<dbReference type="Pfam" id="PF05532">
    <property type="entry name" value="CsbD"/>
    <property type="match status" value="1"/>
</dbReference>
<gene>
    <name evidence="4" type="ORF">BT96DRAFT_921421</name>
</gene>
<sequence length="101" mass="10567">MSSSNGPDKTSGNFHSVKGTVVDTIGQAINSTEWQKAGKEEHAKGEAETKAAETEGWIQGTVDQVKGYTKNLVGAATDDKSKQVEGNVQKTSGEAQQAANS</sequence>
<evidence type="ECO:0000313" key="4">
    <source>
        <dbReference type="EMBL" id="KAE9397587.1"/>
    </source>
</evidence>
<keyword evidence="5" id="KW-1185">Reference proteome</keyword>
<feature type="domain" description="CsbD-like" evidence="3">
    <location>
        <begin position="58"/>
        <end position="99"/>
    </location>
</feature>
<evidence type="ECO:0000256" key="1">
    <source>
        <dbReference type="ARBA" id="ARBA00009129"/>
    </source>
</evidence>
<dbReference type="Proteomes" id="UP000799118">
    <property type="component" value="Unassembled WGS sequence"/>
</dbReference>
<dbReference type="InterPro" id="IPR036629">
    <property type="entry name" value="YjbJ_sf"/>
</dbReference>
<name>A0A6A4HKH5_9AGAR</name>
<feature type="region of interest" description="Disordered" evidence="2">
    <location>
        <begin position="33"/>
        <end position="58"/>
    </location>
</feature>
<evidence type="ECO:0000259" key="3">
    <source>
        <dbReference type="Pfam" id="PF05532"/>
    </source>
</evidence>
<dbReference type="OrthoDB" id="9999611at2759"/>
<feature type="compositionally biased region" description="Basic and acidic residues" evidence="2">
    <location>
        <begin position="36"/>
        <end position="53"/>
    </location>
</feature>
<reference evidence="4" key="1">
    <citation type="journal article" date="2019" name="Environ. Microbiol.">
        <title>Fungal ecological strategies reflected in gene transcription - a case study of two litter decomposers.</title>
        <authorList>
            <person name="Barbi F."/>
            <person name="Kohler A."/>
            <person name="Barry K."/>
            <person name="Baskaran P."/>
            <person name="Daum C."/>
            <person name="Fauchery L."/>
            <person name="Ihrmark K."/>
            <person name="Kuo A."/>
            <person name="LaButti K."/>
            <person name="Lipzen A."/>
            <person name="Morin E."/>
            <person name="Grigoriev I.V."/>
            <person name="Henrissat B."/>
            <person name="Lindahl B."/>
            <person name="Martin F."/>
        </authorList>
    </citation>
    <scope>NUCLEOTIDE SEQUENCE</scope>
    <source>
        <strain evidence="4">JB14</strain>
    </source>
</reference>
<dbReference type="AlphaFoldDB" id="A0A6A4HKH5"/>
<proteinExistence type="inferred from homology"/>
<dbReference type="InterPro" id="IPR008462">
    <property type="entry name" value="CsbD"/>
</dbReference>